<gene>
    <name evidence="3" type="ORF">AGR7C_Cc260249</name>
</gene>
<dbReference type="InterPro" id="IPR008391">
    <property type="entry name" value="AXE1_dom"/>
</dbReference>
<accession>A0A1S7Q900</accession>
<dbReference type="PANTHER" id="PTHR40111:SF1">
    <property type="entry name" value="CEPHALOSPORIN-C DEACETYLASE"/>
    <property type="match status" value="1"/>
</dbReference>
<name>A0A1S7Q900_9HYPH</name>
<dbReference type="Pfam" id="PF05448">
    <property type="entry name" value="AXE1"/>
    <property type="match status" value="1"/>
</dbReference>
<dbReference type="InterPro" id="IPR029058">
    <property type="entry name" value="AB_hydrolase_fold"/>
</dbReference>
<dbReference type="Gene3D" id="3.40.50.1820">
    <property type="entry name" value="alpha/beta hydrolase"/>
    <property type="match status" value="1"/>
</dbReference>
<feature type="binding site" evidence="1">
    <location>
        <position position="136"/>
    </location>
    <ligand>
        <name>substrate</name>
    </ligand>
</feature>
<sequence>MKRWFNTLPGVKTVKNRYFDIMKLVSAVFSRNKHRMSVPKSHPFDFDPTYGMQREQLLAITPPEAPPGFDDFWKKRYRRALATDPRPVLRKSRLSDPRWHVLDMTYTSTGGFRIGGWLLLPREGQVRRGLVVGHGYGGRGEPDFDVPVEETAVLFPCFRGLSLSACPPISSDPALHVLYNIDRKDDYIIGGCVDDLWVAVSTLISLYPWLEGQVGYSGISFGGGIGALAIPFDERIDRGHLVVPTFGHRPFWLTLPTVGSADAVQTYQKTHANLLETLRLFDAASAATRIKVPMLVAPALFDPAVAPPCQFAVANALPQSKFNEIFILDAGHFDYPDSASQDAVHKDKVRRFFKVP</sequence>
<dbReference type="SUPFAM" id="SSF53474">
    <property type="entry name" value="alpha/beta-Hydrolases"/>
    <property type="match status" value="1"/>
</dbReference>
<proteinExistence type="predicted"/>
<feature type="domain" description="Acetyl xylan esterase" evidence="2">
    <location>
        <begin position="64"/>
        <end position="326"/>
    </location>
</feature>
<protein>
    <recommendedName>
        <fullName evidence="2">Acetyl xylan esterase domain-containing protein</fullName>
    </recommendedName>
</protein>
<dbReference type="InterPro" id="IPR039069">
    <property type="entry name" value="CE7"/>
</dbReference>
<dbReference type="PANTHER" id="PTHR40111">
    <property type="entry name" value="CEPHALOSPORIN-C DEACETYLASE"/>
    <property type="match status" value="1"/>
</dbReference>
<dbReference type="GO" id="GO:0052689">
    <property type="term" value="F:carboxylic ester hydrolase activity"/>
    <property type="evidence" value="ECO:0007669"/>
    <property type="project" value="TreeGrafter"/>
</dbReference>
<dbReference type="GO" id="GO:0005976">
    <property type="term" value="P:polysaccharide metabolic process"/>
    <property type="evidence" value="ECO:0007669"/>
    <property type="project" value="TreeGrafter"/>
</dbReference>
<evidence type="ECO:0000256" key="1">
    <source>
        <dbReference type="PIRSR" id="PIRSR639069-2"/>
    </source>
</evidence>
<organism evidence="3 4">
    <name type="scientific">Agrobacterium deltaense Zutra 3/1</name>
    <dbReference type="NCBI Taxonomy" id="1183427"/>
    <lineage>
        <taxon>Bacteria</taxon>
        <taxon>Pseudomonadati</taxon>
        <taxon>Pseudomonadota</taxon>
        <taxon>Alphaproteobacteria</taxon>
        <taxon>Hyphomicrobiales</taxon>
        <taxon>Rhizobiaceae</taxon>
        <taxon>Rhizobium/Agrobacterium group</taxon>
        <taxon>Agrobacterium</taxon>
    </lineage>
</organism>
<evidence type="ECO:0000259" key="2">
    <source>
        <dbReference type="Pfam" id="PF05448"/>
    </source>
</evidence>
<dbReference type="AlphaFoldDB" id="A0A1S7Q900"/>
<reference evidence="3 4" key="1">
    <citation type="submission" date="2016-01" db="EMBL/GenBank/DDBJ databases">
        <authorList>
            <person name="Oliw E.H."/>
        </authorList>
    </citation>
    <scope>NUCLEOTIDE SEQUENCE [LARGE SCALE GENOMIC DNA]</scope>
    <source>
        <strain evidence="3 4">Zutra 3-1</strain>
    </source>
</reference>
<dbReference type="Proteomes" id="UP000191987">
    <property type="component" value="Unassembled WGS sequence"/>
</dbReference>
<evidence type="ECO:0000313" key="3">
    <source>
        <dbReference type="EMBL" id="CUX33162.1"/>
    </source>
</evidence>
<evidence type="ECO:0000313" key="4">
    <source>
        <dbReference type="Proteomes" id="UP000191987"/>
    </source>
</evidence>
<dbReference type="EMBL" id="FBWG01000019">
    <property type="protein sequence ID" value="CUX33162.1"/>
    <property type="molecule type" value="Genomic_DNA"/>
</dbReference>